<dbReference type="Proteomes" id="UP000287651">
    <property type="component" value="Unassembled WGS sequence"/>
</dbReference>
<evidence type="ECO:0000313" key="1">
    <source>
        <dbReference type="EMBL" id="RRT32164.1"/>
    </source>
</evidence>
<evidence type="ECO:0000313" key="2">
    <source>
        <dbReference type="Proteomes" id="UP000287651"/>
    </source>
</evidence>
<comment type="caution">
    <text evidence="1">The sequence shown here is derived from an EMBL/GenBank/DDBJ whole genome shotgun (WGS) entry which is preliminary data.</text>
</comment>
<proteinExistence type="predicted"/>
<sequence length="203" mass="21235">MVSWVPLSPPRSRCASPIILFSKGCPNPSFPLCVVVAAAASRQATALARCQSPCHGATTPAIGGKAVVLWESCTRGQSSKFFEFIGAGSPFSPKDALTTHRPLRASHCKWLCPRVALLPAGAALASCCPYVRLPPLVGAAGLPFGLALAAASRPLAGPWPRPGRGWPALHGSWPWVAGLAWELAVAGRPSSSLPSLRKRSKND</sequence>
<name>A0A426WXV9_ENSVE</name>
<dbReference type="AlphaFoldDB" id="A0A426WXV9"/>
<reference evidence="1 2" key="1">
    <citation type="journal article" date="2014" name="Agronomy (Basel)">
        <title>A Draft Genome Sequence for Ensete ventricosum, the Drought-Tolerant Tree Against Hunger.</title>
        <authorList>
            <person name="Harrison J."/>
            <person name="Moore K.A."/>
            <person name="Paszkiewicz K."/>
            <person name="Jones T."/>
            <person name="Grant M."/>
            <person name="Ambacheew D."/>
            <person name="Muzemil S."/>
            <person name="Studholme D.J."/>
        </authorList>
    </citation>
    <scope>NUCLEOTIDE SEQUENCE [LARGE SCALE GENOMIC DNA]</scope>
</reference>
<organism evidence="1 2">
    <name type="scientific">Ensete ventricosum</name>
    <name type="common">Abyssinian banana</name>
    <name type="synonym">Musa ensete</name>
    <dbReference type="NCBI Taxonomy" id="4639"/>
    <lineage>
        <taxon>Eukaryota</taxon>
        <taxon>Viridiplantae</taxon>
        <taxon>Streptophyta</taxon>
        <taxon>Embryophyta</taxon>
        <taxon>Tracheophyta</taxon>
        <taxon>Spermatophyta</taxon>
        <taxon>Magnoliopsida</taxon>
        <taxon>Liliopsida</taxon>
        <taxon>Zingiberales</taxon>
        <taxon>Musaceae</taxon>
        <taxon>Ensete</taxon>
    </lineage>
</organism>
<protein>
    <submittedName>
        <fullName evidence="1">Uncharacterized protein</fullName>
    </submittedName>
</protein>
<gene>
    <name evidence="1" type="ORF">B296_00044820</name>
</gene>
<accession>A0A426WXV9</accession>
<dbReference type="EMBL" id="AMZH03033506">
    <property type="protein sequence ID" value="RRT32164.1"/>
    <property type="molecule type" value="Genomic_DNA"/>
</dbReference>